<gene>
    <name evidence="1" type="ORF">ZIOFF_041899</name>
</gene>
<keyword evidence="2" id="KW-1185">Reference proteome</keyword>
<dbReference type="InterPro" id="IPR044253">
    <property type="entry name" value="WCRKC1/2"/>
</dbReference>
<dbReference type="Proteomes" id="UP000734854">
    <property type="component" value="Unassembled WGS sequence"/>
</dbReference>
<dbReference type="GO" id="GO:0009570">
    <property type="term" value="C:chloroplast stroma"/>
    <property type="evidence" value="ECO:0007669"/>
    <property type="project" value="InterPro"/>
</dbReference>
<dbReference type="EMBL" id="JACMSC010000011">
    <property type="protein sequence ID" value="KAG6502012.1"/>
    <property type="molecule type" value="Genomic_DNA"/>
</dbReference>
<accession>A0A8J5GEA4</accession>
<sequence length="69" mass="8045">MNENGDCNSNFDIDRVKFYFVDVNKVPQALVKRGNISLWKDGEWKAEVIGGHKAWLVLDEVREMIQKHL</sequence>
<organism evidence="1 2">
    <name type="scientific">Zingiber officinale</name>
    <name type="common">Ginger</name>
    <name type="synonym">Amomum zingiber</name>
    <dbReference type="NCBI Taxonomy" id="94328"/>
    <lineage>
        <taxon>Eukaryota</taxon>
        <taxon>Viridiplantae</taxon>
        <taxon>Streptophyta</taxon>
        <taxon>Embryophyta</taxon>
        <taxon>Tracheophyta</taxon>
        <taxon>Spermatophyta</taxon>
        <taxon>Magnoliopsida</taxon>
        <taxon>Liliopsida</taxon>
        <taxon>Zingiberales</taxon>
        <taxon>Zingiberaceae</taxon>
        <taxon>Zingiber</taxon>
    </lineage>
</organism>
<name>A0A8J5GEA4_ZINOF</name>
<evidence type="ECO:0000313" key="1">
    <source>
        <dbReference type="EMBL" id="KAG6502012.1"/>
    </source>
</evidence>
<dbReference type="PANTHER" id="PTHR47192:SF3">
    <property type="entry name" value="THIOREDOXIN-LIKE 3-1, CHLOROPLASTIC"/>
    <property type="match status" value="1"/>
</dbReference>
<evidence type="ECO:0000313" key="2">
    <source>
        <dbReference type="Proteomes" id="UP000734854"/>
    </source>
</evidence>
<dbReference type="AlphaFoldDB" id="A0A8J5GEA4"/>
<comment type="caution">
    <text evidence="1">The sequence shown here is derived from an EMBL/GenBank/DDBJ whole genome shotgun (WGS) entry which is preliminary data.</text>
</comment>
<reference evidence="1 2" key="1">
    <citation type="submission" date="2020-08" db="EMBL/GenBank/DDBJ databases">
        <title>Plant Genome Project.</title>
        <authorList>
            <person name="Zhang R.-G."/>
        </authorList>
    </citation>
    <scope>NUCLEOTIDE SEQUENCE [LARGE SCALE GENOMIC DNA]</scope>
    <source>
        <tissue evidence="1">Rhizome</tissue>
    </source>
</reference>
<protein>
    <submittedName>
        <fullName evidence="1">Uncharacterized protein</fullName>
    </submittedName>
</protein>
<dbReference type="PANTHER" id="PTHR47192">
    <property type="entry name" value="THIOREDOXIN-LIKE 3-2, CHLOROPLASTIC"/>
    <property type="match status" value="1"/>
</dbReference>
<proteinExistence type="predicted"/>